<dbReference type="RefSeq" id="WP_093078849.1">
    <property type="nucleotide sequence ID" value="NZ_FNBE01000004.1"/>
</dbReference>
<dbReference type="InterPro" id="IPR051397">
    <property type="entry name" value="Zn-ADH-like_protein"/>
</dbReference>
<dbReference type="Proteomes" id="UP000198967">
    <property type="component" value="Unassembled WGS sequence"/>
</dbReference>
<organism evidence="2 3">
    <name type="scientific">Pseudonocardia oroxyli</name>
    <dbReference type="NCBI Taxonomy" id="366584"/>
    <lineage>
        <taxon>Bacteria</taxon>
        <taxon>Bacillati</taxon>
        <taxon>Actinomycetota</taxon>
        <taxon>Actinomycetes</taxon>
        <taxon>Pseudonocardiales</taxon>
        <taxon>Pseudonocardiaceae</taxon>
        <taxon>Pseudonocardia</taxon>
    </lineage>
</organism>
<dbReference type="EMBL" id="FNBE01000004">
    <property type="protein sequence ID" value="SDF26662.1"/>
    <property type="molecule type" value="Genomic_DNA"/>
</dbReference>
<dbReference type="Pfam" id="PF08240">
    <property type="entry name" value="ADH_N"/>
    <property type="match status" value="1"/>
</dbReference>
<dbReference type="InterPro" id="IPR036291">
    <property type="entry name" value="NAD(P)-bd_dom_sf"/>
</dbReference>
<dbReference type="Gene3D" id="3.40.50.720">
    <property type="entry name" value="NAD(P)-binding Rossmann-like Domain"/>
    <property type="match status" value="1"/>
</dbReference>
<name>A0A1G7JNX9_PSEOR</name>
<dbReference type="AlphaFoldDB" id="A0A1G7JNX9"/>
<keyword evidence="3" id="KW-1185">Reference proteome</keyword>
<sequence length="322" mass="32332">MLRVVCTEFGDPEKLTVVEEPDPVPGPGEVLVGVEAAGVSFVDGLIVQGRYQVRPPLPFTPGSAVAGTVLAVGEGVDPARTGTAVVGSVLGFGGYTSHAVLADPVPLPAGVGPVVAASALESYCTLVFAVTRRVAIAPDEWVVVLGAGGGIGLAAVDVARSLGARVLAVASSAEKRAAAVAAGATAAIDYTDLKDGIRAATGGGADVVVDPVGGPAAESALRALRAGGRFCVLGFASGEIPRLPANIVLLRNRTVVGVDWGDWAREVGGAEGQAALLADVVGRIGRGDLHPPHPVTAPLAEAAQVLRRYADRTAVGKYVLVP</sequence>
<proteinExistence type="predicted"/>
<evidence type="ECO:0000313" key="2">
    <source>
        <dbReference type="EMBL" id="SDF26662.1"/>
    </source>
</evidence>
<dbReference type="STRING" id="366584.SAMN05216377_104115"/>
<dbReference type="SMART" id="SM00829">
    <property type="entry name" value="PKS_ER"/>
    <property type="match status" value="1"/>
</dbReference>
<reference evidence="2 3" key="1">
    <citation type="submission" date="2016-10" db="EMBL/GenBank/DDBJ databases">
        <authorList>
            <person name="de Groot N.N."/>
        </authorList>
    </citation>
    <scope>NUCLEOTIDE SEQUENCE [LARGE SCALE GENOMIC DNA]</scope>
    <source>
        <strain evidence="2 3">CGMCC 4.3143</strain>
    </source>
</reference>
<dbReference type="GO" id="GO:0016491">
    <property type="term" value="F:oxidoreductase activity"/>
    <property type="evidence" value="ECO:0007669"/>
    <property type="project" value="InterPro"/>
</dbReference>
<evidence type="ECO:0000259" key="1">
    <source>
        <dbReference type="SMART" id="SM00829"/>
    </source>
</evidence>
<dbReference type="SUPFAM" id="SSF51735">
    <property type="entry name" value="NAD(P)-binding Rossmann-fold domains"/>
    <property type="match status" value="1"/>
</dbReference>
<accession>A0A1G7JNX9</accession>
<dbReference type="InterPro" id="IPR011032">
    <property type="entry name" value="GroES-like_sf"/>
</dbReference>
<dbReference type="InterPro" id="IPR020843">
    <property type="entry name" value="ER"/>
</dbReference>
<dbReference type="InterPro" id="IPR013149">
    <property type="entry name" value="ADH-like_C"/>
</dbReference>
<feature type="domain" description="Enoyl reductase (ER)" evidence="1">
    <location>
        <begin position="10"/>
        <end position="320"/>
    </location>
</feature>
<dbReference type="PANTHER" id="PTHR43677">
    <property type="entry name" value="SHORT-CHAIN DEHYDROGENASE/REDUCTASE"/>
    <property type="match status" value="1"/>
</dbReference>
<evidence type="ECO:0000313" key="3">
    <source>
        <dbReference type="Proteomes" id="UP000198967"/>
    </source>
</evidence>
<gene>
    <name evidence="2" type="ORF">SAMN05216377_104115</name>
</gene>
<dbReference type="Gene3D" id="3.90.180.10">
    <property type="entry name" value="Medium-chain alcohol dehydrogenases, catalytic domain"/>
    <property type="match status" value="1"/>
</dbReference>
<dbReference type="CDD" id="cd08241">
    <property type="entry name" value="QOR1"/>
    <property type="match status" value="1"/>
</dbReference>
<dbReference type="InterPro" id="IPR013154">
    <property type="entry name" value="ADH-like_N"/>
</dbReference>
<dbReference type="PANTHER" id="PTHR43677:SF4">
    <property type="entry name" value="QUINONE OXIDOREDUCTASE-LIKE PROTEIN 2"/>
    <property type="match status" value="1"/>
</dbReference>
<dbReference type="SUPFAM" id="SSF50129">
    <property type="entry name" value="GroES-like"/>
    <property type="match status" value="1"/>
</dbReference>
<protein>
    <submittedName>
        <fullName evidence="2">NADPH2:quinone reductase</fullName>
    </submittedName>
</protein>
<dbReference type="Pfam" id="PF00107">
    <property type="entry name" value="ADH_zinc_N"/>
    <property type="match status" value="1"/>
</dbReference>
<dbReference type="OrthoDB" id="9805883at2"/>